<evidence type="ECO:0000313" key="3">
    <source>
        <dbReference type="Proteomes" id="UP000297608"/>
    </source>
</evidence>
<organism evidence="2 3">
    <name type="scientific">Cryobacterium algoricola</name>
    <dbReference type="NCBI Taxonomy" id="1259183"/>
    <lineage>
        <taxon>Bacteria</taxon>
        <taxon>Bacillati</taxon>
        <taxon>Actinomycetota</taxon>
        <taxon>Actinomycetes</taxon>
        <taxon>Micrococcales</taxon>
        <taxon>Microbacteriaceae</taxon>
        <taxon>Cryobacterium</taxon>
    </lineage>
</organism>
<reference evidence="2 3" key="1">
    <citation type="submission" date="2019-03" db="EMBL/GenBank/DDBJ databases">
        <title>Genomics of glacier-inhabiting Cryobacterium strains.</title>
        <authorList>
            <person name="Liu Q."/>
            <person name="Xin Y.-H."/>
        </authorList>
    </citation>
    <scope>NUCLEOTIDE SEQUENCE [LARGE SCALE GENOMIC DNA]</scope>
    <source>
        <strain evidence="2 3">MDB2-B</strain>
    </source>
</reference>
<dbReference type="PANTHER" id="PTHR11717">
    <property type="entry name" value="LOW MOLECULAR WEIGHT PROTEIN TYROSINE PHOSPHATASE"/>
    <property type="match status" value="1"/>
</dbReference>
<gene>
    <name evidence="2" type="ORF">E3O44_13615</name>
</gene>
<comment type="caution">
    <text evidence="2">The sequence shown here is derived from an EMBL/GenBank/DDBJ whole genome shotgun (WGS) entry which is preliminary data.</text>
</comment>
<dbReference type="Proteomes" id="UP000297608">
    <property type="component" value="Unassembled WGS sequence"/>
</dbReference>
<keyword evidence="3" id="KW-1185">Reference proteome</keyword>
<proteinExistence type="predicted"/>
<dbReference type="InterPro" id="IPR023485">
    <property type="entry name" value="Ptyr_pPase"/>
</dbReference>
<evidence type="ECO:0000313" key="2">
    <source>
        <dbReference type="EMBL" id="TFB85634.1"/>
    </source>
</evidence>
<dbReference type="SUPFAM" id="SSF52788">
    <property type="entry name" value="Phosphotyrosine protein phosphatases I"/>
    <property type="match status" value="1"/>
</dbReference>
<evidence type="ECO:0000259" key="1">
    <source>
        <dbReference type="SMART" id="SM00226"/>
    </source>
</evidence>
<dbReference type="SMART" id="SM00226">
    <property type="entry name" value="LMWPc"/>
    <property type="match status" value="1"/>
</dbReference>
<dbReference type="Pfam" id="PF01451">
    <property type="entry name" value="LMWPc"/>
    <property type="match status" value="1"/>
</dbReference>
<protein>
    <submittedName>
        <fullName evidence="2">Low molecular weight phosphatase family protein</fullName>
    </submittedName>
</protein>
<dbReference type="InterPro" id="IPR050438">
    <property type="entry name" value="LMW_PTPase"/>
</dbReference>
<dbReference type="PANTHER" id="PTHR11717:SF31">
    <property type="entry name" value="LOW MOLECULAR WEIGHT PROTEIN-TYROSINE-PHOSPHATASE ETP-RELATED"/>
    <property type="match status" value="1"/>
</dbReference>
<dbReference type="Gene3D" id="3.40.50.2300">
    <property type="match status" value="1"/>
</dbReference>
<name>A0ABY2ID26_9MICO</name>
<accession>A0ABY2ID26</accession>
<sequence length="184" mass="19374">MVCTGNICRSPLAEQLLQTRLAAAGVPATVTSAGTRAVVGHPMTPEAAALAILYGAAPLIHAATQLTPELVAAADLVLTATREHRSEAVALHPRAARYAYTLNQFARLVDAIPPTPSADQEAITAYLSEVSATKGLTPPPHDLADDDIEDPYRQSEEIYDRVAHSIDDAVTTITTALAATTVRL</sequence>
<feature type="domain" description="Phosphotyrosine protein phosphatase I" evidence="1">
    <location>
        <begin position="2"/>
        <end position="176"/>
    </location>
</feature>
<dbReference type="EMBL" id="SOFG01000017">
    <property type="protein sequence ID" value="TFB85634.1"/>
    <property type="molecule type" value="Genomic_DNA"/>
</dbReference>
<dbReference type="InterPro" id="IPR036196">
    <property type="entry name" value="Ptyr_pPase_sf"/>
</dbReference>